<sequence length="143" mass="15148">MIADMNVIAIVSAIVCRCVTTSLPAWPTARHVNGRRLSRCNVSGRRRDQIISSTETTAGNQNTARHGRKAIRPAPTAGASTGTNMNTAMIIDISRAMVLPSWRSRIMAMLNERGPAAPTPHTKRAITTSCQVGAIAATAAATP</sequence>
<protein>
    <submittedName>
        <fullName evidence="2">Unannotated protein</fullName>
    </submittedName>
</protein>
<dbReference type="AlphaFoldDB" id="A0A6J7AMX9"/>
<dbReference type="EMBL" id="CAFAAV010000255">
    <property type="protein sequence ID" value="CAB4834244.1"/>
    <property type="molecule type" value="Genomic_DNA"/>
</dbReference>
<accession>A0A6J7AMX9</accession>
<evidence type="ECO:0000313" key="2">
    <source>
        <dbReference type="EMBL" id="CAB4834244.1"/>
    </source>
</evidence>
<name>A0A6J7AMX9_9ZZZZ</name>
<proteinExistence type="predicted"/>
<evidence type="ECO:0000256" key="1">
    <source>
        <dbReference type="SAM" id="MobiDB-lite"/>
    </source>
</evidence>
<feature type="region of interest" description="Disordered" evidence="1">
    <location>
        <begin position="57"/>
        <end position="83"/>
    </location>
</feature>
<gene>
    <name evidence="2" type="ORF">UFOPK3099_02510</name>
</gene>
<organism evidence="2">
    <name type="scientific">freshwater metagenome</name>
    <dbReference type="NCBI Taxonomy" id="449393"/>
    <lineage>
        <taxon>unclassified sequences</taxon>
        <taxon>metagenomes</taxon>
        <taxon>ecological metagenomes</taxon>
    </lineage>
</organism>
<reference evidence="2" key="1">
    <citation type="submission" date="2020-05" db="EMBL/GenBank/DDBJ databases">
        <authorList>
            <person name="Chiriac C."/>
            <person name="Salcher M."/>
            <person name="Ghai R."/>
            <person name="Kavagutti S V."/>
        </authorList>
    </citation>
    <scope>NUCLEOTIDE SEQUENCE</scope>
</reference>